<evidence type="ECO:0000313" key="1">
    <source>
        <dbReference type="EMBL" id="GAA3120253.1"/>
    </source>
</evidence>
<comment type="caution">
    <text evidence="1">The sequence shown here is derived from an EMBL/GenBank/DDBJ whole genome shotgun (WGS) entry which is preliminary data.</text>
</comment>
<gene>
    <name evidence="1" type="ORF">GCM10010466_08920</name>
</gene>
<reference evidence="2" key="1">
    <citation type="journal article" date="2019" name="Int. J. Syst. Evol. Microbiol.">
        <title>The Global Catalogue of Microorganisms (GCM) 10K type strain sequencing project: providing services to taxonomists for standard genome sequencing and annotation.</title>
        <authorList>
            <consortium name="The Broad Institute Genomics Platform"/>
            <consortium name="The Broad Institute Genome Sequencing Center for Infectious Disease"/>
            <person name="Wu L."/>
            <person name="Ma J."/>
        </authorList>
    </citation>
    <scope>NUCLEOTIDE SEQUENCE [LARGE SCALE GENOMIC DNA]</scope>
    <source>
        <strain evidence="2">JCM 9373</strain>
    </source>
</reference>
<organism evidence="1 2">
    <name type="scientific">Planomonospora alba</name>
    <dbReference type="NCBI Taxonomy" id="161354"/>
    <lineage>
        <taxon>Bacteria</taxon>
        <taxon>Bacillati</taxon>
        <taxon>Actinomycetota</taxon>
        <taxon>Actinomycetes</taxon>
        <taxon>Streptosporangiales</taxon>
        <taxon>Streptosporangiaceae</taxon>
        <taxon>Planomonospora</taxon>
    </lineage>
</organism>
<protein>
    <submittedName>
        <fullName evidence="1">Uncharacterized protein</fullName>
    </submittedName>
</protein>
<sequence>MDISQALVNMIKSELTPKVFSTGSKGFHGSAKITVDGVRYQCQAQAVLVGSKQDPNAVVRATTEEMGAALSGLLEDLQPRTFSSGKTGFRADGKVEAHGQRFQSSVQAVRLA</sequence>
<name>A0ABP6MN85_9ACTN</name>
<dbReference type="Proteomes" id="UP001500320">
    <property type="component" value="Unassembled WGS sequence"/>
</dbReference>
<dbReference type="EMBL" id="BAAAUT010000005">
    <property type="protein sequence ID" value="GAA3120253.1"/>
    <property type="molecule type" value="Genomic_DNA"/>
</dbReference>
<keyword evidence="2" id="KW-1185">Reference proteome</keyword>
<proteinExistence type="predicted"/>
<dbReference type="RefSeq" id="WP_344856145.1">
    <property type="nucleotide sequence ID" value="NZ_BAAAUT010000005.1"/>
</dbReference>
<accession>A0ABP6MN85</accession>
<evidence type="ECO:0000313" key="2">
    <source>
        <dbReference type="Proteomes" id="UP001500320"/>
    </source>
</evidence>